<protein>
    <submittedName>
        <fullName evidence="1">Uncharacterized protein</fullName>
    </submittedName>
</protein>
<dbReference type="EMBL" id="JBBCAQ010000010">
    <property type="protein sequence ID" value="KAK7602051.1"/>
    <property type="molecule type" value="Genomic_DNA"/>
</dbReference>
<sequence>MESEIIYHGNNATPVYDSDLVVHSHYPQHVSQESPHLVNQEHHSMIHHEPVPSTPSATTTNYDSGCWHFMPPDYPYSEEDFKLVVIDLLTMSESKSQNRSNQSSPKPAVIPPPLLAWYPLMPPWCPALFSAAWCSPAALRNAFPG</sequence>
<reference evidence="1 2" key="1">
    <citation type="submission" date="2024-03" db="EMBL/GenBank/DDBJ databases">
        <title>Adaptation during the transition from Ophiocordyceps entomopathogen to insect associate is accompanied by gene loss and intensified selection.</title>
        <authorList>
            <person name="Ward C.M."/>
            <person name="Onetto C.A."/>
            <person name="Borneman A.R."/>
        </authorList>
    </citation>
    <scope>NUCLEOTIDE SEQUENCE [LARGE SCALE GENOMIC DNA]</scope>
    <source>
        <strain evidence="1">AWRI1</strain>
        <tissue evidence="1">Single Adult Female</tissue>
    </source>
</reference>
<evidence type="ECO:0000313" key="1">
    <source>
        <dbReference type="EMBL" id="KAK7602051.1"/>
    </source>
</evidence>
<comment type="caution">
    <text evidence="1">The sequence shown here is derived from an EMBL/GenBank/DDBJ whole genome shotgun (WGS) entry which is preliminary data.</text>
</comment>
<dbReference type="Proteomes" id="UP001367676">
    <property type="component" value="Unassembled WGS sequence"/>
</dbReference>
<name>A0AAN9TPX6_9HEMI</name>
<evidence type="ECO:0000313" key="2">
    <source>
        <dbReference type="Proteomes" id="UP001367676"/>
    </source>
</evidence>
<accession>A0AAN9TPX6</accession>
<dbReference type="AlphaFoldDB" id="A0AAN9TPX6"/>
<proteinExistence type="predicted"/>
<keyword evidence="2" id="KW-1185">Reference proteome</keyword>
<organism evidence="1 2">
    <name type="scientific">Parthenolecanium corni</name>
    <dbReference type="NCBI Taxonomy" id="536013"/>
    <lineage>
        <taxon>Eukaryota</taxon>
        <taxon>Metazoa</taxon>
        <taxon>Ecdysozoa</taxon>
        <taxon>Arthropoda</taxon>
        <taxon>Hexapoda</taxon>
        <taxon>Insecta</taxon>
        <taxon>Pterygota</taxon>
        <taxon>Neoptera</taxon>
        <taxon>Paraneoptera</taxon>
        <taxon>Hemiptera</taxon>
        <taxon>Sternorrhyncha</taxon>
        <taxon>Coccoidea</taxon>
        <taxon>Coccidae</taxon>
        <taxon>Parthenolecanium</taxon>
    </lineage>
</organism>
<gene>
    <name evidence="1" type="ORF">V9T40_009492</name>
</gene>